<keyword evidence="3" id="KW-0964">Secreted</keyword>
<dbReference type="Proteomes" id="UP000538147">
    <property type="component" value="Unassembled WGS sequence"/>
</dbReference>
<dbReference type="GO" id="GO:0009288">
    <property type="term" value="C:bacterial-type flagellum"/>
    <property type="evidence" value="ECO:0007669"/>
    <property type="project" value="UniProtKB-SubCell"/>
</dbReference>
<evidence type="ECO:0000256" key="3">
    <source>
        <dbReference type="RuleBase" id="RU362073"/>
    </source>
</evidence>
<evidence type="ECO:0000256" key="1">
    <source>
        <dbReference type="ARBA" id="ARBA00005709"/>
    </source>
</evidence>
<keyword evidence="2 3" id="KW-0975">Bacterial flagellum</keyword>
<keyword evidence="6" id="KW-0966">Cell projection</keyword>
<dbReference type="Gene3D" id="1.20.1330.10">
    <property type="entry name" value="f41 fragment of flagellin, N-terminal domain"/>
    <property type="match status" value="1"/>
</dbReference>
<dbReference type="RefSeq" id="WP_184195873.1">
    <property type="nucleotide sequence ID" value="NZ_JACIIV010000005.1"/>
</dbReference>
<dbReference type="PANTHER" id="PTHR42792">
    <property type="entry name" value="FLAGELLIN"/>
    <property type="match status" value="1"/>
</dbReference>
<dbReference type="PANTHER" id="PTHR42792:SF1">
    <property type="entry name" value="FLAGELLAR HOOK-ASSOCIATED PROTEIN 3"/>
    <property type="match status" value="1"/>
</dbReference>
<keyword evidence="6" id="KW-0969">Cilium</keyword>
<dbReference type="InterPro" id="IPR046358">
    <property type="entry name" value="Flagellin_C"/>
</dbReference>
<feature type="domain" description="Flagellin C-terminal" evidence="5">
    <location>
        <begin position="234"/>
        <end position="308"/>
    </location>
</feature>
<keyword evidence="7" id="KW-1185">Reference proteome</keyword>
<comment type="subcellular location">
    <subcellularLocation>
        <location evidence="3">Secreted</location>
    </subcellularLocation>
    <subcellularLocation>
        <location evidence="3">Bacterial flagellum</location>
    </subcellularLocation>
</comment>
<gene>
    <name evidence="6" type="ORF">FHS79_000846</name>
</gene>
<evidence type="ECO:0000259" key="4">
    <source>
        <dbReference type="Pfam" id="PF00669"/>
    </source>
</evidence>
<dbReference type="InterPro" id="IPR001029">
    <property type="entry name" value="Flagellin_N"/>
</dbReference>
<protein>
    <recommendedName>
        <fullName evidence="3">Flagellin</fullName>
    </recommendedName>
</protein>
<reference evidence="6 7" key="1">
    <citation type="submission" date="2020-08" db="EMBL/GenBank/DDBJ databases">
        <title>Genomic Encyclopedia of Type Strains, Phase IV (KMG-IV): sequencing the most valuable type-strain genomes for metagenomic binning, comparative biology and taxonomic classification.</title>
        <authorList>
            <person name="Goeker M."/>
        </authorList>
    </citation>
    <scope>NUCLEOTIDE SEQUENCE [LARGE SCALE GENOMIC DNA]</scope>
    <source>
        <strain evidence="6 7">DSM 102189</strain>
    </source>
</reference>
<evidence type="ECO:0000313" key="6">
    <source>
        <dbReference type="EMBL" id="MBB6226688.1"/>
    </source>
</evidence>
<dbReference type="InterPro" id="IPR001492">
    <property type="entry name" value="Flagellin"/>
</dbReference>
<organism evidence="6 7">
    <name type="scientific">Polymorphobacter multimanifer</name>
    <dbReference type="NCBI Taxonomy" id="1070431"/>
    <lineage>
        <taxon>Bacteria</taxon>
        <taxon>Pseudomonadati</taxon>
        <taxon>Pseudomonadota</taxon>
        <taxon>Alphaproteobacteria</taxon>
        <taxon>Sphingomonadales</taxon>
        <taxon>Sphingosinicellaceae</taxon>
        <taxon>Polymorphobacter</taxon>
    </lineage>
</organism>
<feature type="domain" description="Flagellin N-terminal" evidence="4">
    <location>
        <begin position="20"/>
        <end position="144"/>
    </location>
</feature>
<proteinExistence type="inferred from homology"/>
<dbReference type="Pfam" id="PF00669">
    <property type="entry name" value="Flagellin_N"/>
    <property type="match status" value="1"/>
</dbReference>
<comment type="similarity">
    <text evidence="1 3">Belongs to the bacterial flagellin family.</text>
</comment>
<dbReference type="GO" id="GO:0005198">
    <property type="term" value="F:structural molecule activity"/>
    <property type="evidence" value="ECO:0007669"/>
    <property type="project" value="UniProtKB-UniRule"/>
</dbReference>
<keyword evidence="6" id="KW-0282">Flagellum</keyword>
<comment type="caution">
    <text evidence="6">The sequence shown here is derived from an EMBL/GenBank/DDBJ whole genome shotgun (WGS) entry which is preliminary data.</text>
</comment>
<evidence type="ECO:0000256" key="2">
    <source>
        <dbReference type="ARBA" id="ARBA00023143"/>
    </source>
</evidence>
<sequence length="315" mass="32670">MSLPPNAIGTRAAHDASVGRMTSLSARIEAVQTQISTSKRIAGPSDDPIAFARAATLRRTQAADAATTRAIDTAARRLRSADITLGSVGELVLRARDLGLSGSSATMSPENRAVLALEVRELAASFAGLAEARDADGVPLFAGAAARGPAYAPDATGVVRWQGQGTAPPLIAGSALVETGVTGPQAFGLTSDPTPERAQGTSDLFATFTGLAAALDEPDPTLRAAALTRRLTEMEAHTTRLADAQASLGVRGARLEAEQTRLQSQSLATASDLSRLEDTDMASAIAELQRLLTVLEAAQASFARTASQSLWDQLR</sequence>
<accession>A0A841LCH6</accession>
<dbReference type="SUPFAM" id="SSF64518">
    <property type="entry name" value="Phase 1 flagellin"/>
    <property type="match status" value="1"/>
</dbReference>
<dbReference type="EMBL" id="JACIIV010000005">
    <property type="protein sequence ID" value="MBB6226688.1"/>
    <property type="molecule type" value="Genomic_DNA"/>
</dbReference>
<name>A0A841LCH6_9SPHN</name>
<comment type="function">
    <text evidence="3">Flagellin is the subunit protein which polymerizes to form the filaments of bacterial flagella.</text>
</comment>
<dbReference type="AlphaFoldDB" id="A0A841LCH6"/>
<evidence type="ECO:0000313" key="7">
    <source>
        <dbReference type="Proteomes" id="UP000538147"/>
    </source>
</evidence>
<dbReference type="Pfam" id="PF00700">
    <property type="entry name" value="Flagellin_C"/>
    <property type="match status" value="1"/>
</dbReference>
<dbReference type="GO" id="GO:0005576">
    <property type="term" value="C:extracellular region"/>
    <property type="evidence" value="ECO:0007669"/>
    <property type="project" value="UniProtKB-SubCell"/>
</dbReference>
<evidence type="ECO:0000259" key="5">
    <source>
        <dbReference type="Pfam" id="PF00700"/>
    </source>
</evidence>